<keyword evidence="5 8" id="KW-0658">Purine biosynthesis</keyword>
<dbReference type="GO" id="GO:0005737">
    <property type="term" value="C:cytoplasm"/>
    <property type="evidence" value="ECO:0007669"/>
    <property type="project" value="TreeGrafter"/>
</dbReference>
<feature type="domain" description="SAICAR synthetase/ADE2 N-terminal" evidence="9">
    <location>
        <begin position="2"/>
        <end position="251"/>
    </location>
</feature>
<dbReference type="Pfam" id="PF01259">
    <property type="entry name" value="SAICAR_synt"/>
    <property type="match status" value="1"/>
</dbReference>
<dbReference type="EMBL" id="JACHIA010000003">
    <property type="protein sequence ID" value="MBB6069898.1"/>
    <property type="molecule type" value="Genomic_DNA"/>
</dbReference>
<dbReference type="Gene3D" id="3.30.470.20">
    <property type="entry name" value="ATP-grasp fold, B domain"/>
    <property type="match status" value="1"/>
</dbReference>
<comment type="pathway">
    <text evidence="1 8">Purine metabolism; IMP biosynthesis via de novo pathway; 5-amino-1-(5-phospho-D-ribosyl)imidazole-4-carboxamide from 5-amino-1-(5-phospho-D-ribosyl)imidazole-4-carboxylate: step 1/2.</text>
</comment>
<dbReference type="GO" id="GO:0006189">
    <property type="term" value="P:'de novo' IMP biosynthetic process"/>
    <property type="evidence" value="ECO:0007669"/>
    <property type="project" value="UniProtKB-UniRule"/>
</dbReference>
<dbReference type="PROSITE" id="PS01057">
    <property type="entry name" value="SAICAR_SYNTHETASE_1"/>
    <property type="match status" value="1"/>
</dbReference>
<organism evidence="10 11">
    <name type="scientific">Longimicrobium terrae</name>
    <dbReference type="NCBI Taxonomy" id="1639882"/>
    <lineage>
        <taxon>Bacteria</taxon>
        <taxon>Pseudomonadati</taxon>
        <taxon>Gemmatimonadota</taxon>
        <taxon>Longimicrobiia</taxon>
        <taxon>Longimicrobiales</taxon>
        <taxon>Longimicrobiaceae</taxon>
        <taxon>Longimicrobium</taxon>
    </lineage>
</organism>
<evidence type="ECO:0000256" key="4">
    <source>
        <dbReference type="ARBA" id="ARBA00022741"/>
    </source>
</evidence>
<evidence type="ECO:0000313" key="10">
    <source>
        <dbReference type="EMBL" id="MBB6069898.1"/>
    </source>
</evidence>
<dbReference type="GO" id="GO:0004639">
    <property type="term" value="F:phosphoribosylaminoimidazolesuccinocarboxamide synthase activity"/>
    <property type="evidence" value="ECO:0007669"/>
    <property type="project" value="UniProtKB-UniRule"/>
</dbReference>
<accession>A0A841GVR4</accession>
<dbReference type="PROSITE" id="PS01058">
    <property type="entry name" value="SAICAR_SYNTHETASE_2"/>
    <property type="match status" value="1"/>
</dbReference>
<reference evidence="10 11" key="1">
    <citation type="submission" date="2020-08" db="EMBL/GenBank/DDBJ databases">
        <title>Genomic Encyclopedia of Type Strains, Phase IV (KMG-IV): sequencing the most valuable type-strain genomes for metagenomic binning, comparative biology and taxonomic classification.</title>
        <authorList>
            <person name="Goeker M."/>
        </authorList>
    </citation>
    <scope>NUCLEOTIDE SEQUENCE [LARGE SCALE GENOMIC DNA]</scope>
    <source>
        <strain evidence="10 11">DSM 29007</strain>
    </source>
</reference>
<evidence type="ECO:0000256" key="6">
    <source>
        <dbReference type="ARBA" id="ARBA00022840"/>
    </source>
</evidence>
<protein>
    <recommendedName>
        <fullName evidence="8">Phosphoribosylaminoimidazole-succinocarboxamide synthase</fullName>
        <ecNumber evidence="8">6.3.2.6</ecNumber>
    </recommendedName>
    <alternativeName>
        <fullName evidence="8">SAICAR synthetase</fullName>
    </alternativeName>
</protein>
<proteinExistence type="inferred from homology"/>
<dbReference type="InterPro" id="IPR001636">
    <property type="entry name" value="SAICAR_synth"/>
</dbReference>
<dbReference type="SUPFAM" id="SSF56104">
    <property type="entry name" value="SAICAR synthase-like"/>
    <property type="match status" value="1"/>
</dbReference>
<evidence type="ECO:0000256" key="2">
    <source>
        <dbReference type="ARBA" id="ARBA00010190"/>
    </source>
</evidence>
<dbReference type="NCBIfam" id="NF010568">
    <property type="entry name" value="PRK13961.1"/>
    <property type="match status" value="1"/>
</dbReference>
<dbReference type="PANTHER" id="PTHR43700:SF1">
    <property type="entry name" value="PHOSPHORIBOSYLAMINOIMIDAZOLE-SUCCINOCARBOXAMIDE SYNTHASE"/>
    <property type="match status" value="1"/>
</dbReference>
<dbReference type="UniPathway" id="UPA00074">
    <property type="reaction ID" value="UER00131"/>
</dbReference>
<dbReference type="NCBIfam" id="TIGR00081">
    <property type="entry name" value="purC"/>
    <property type="match status" value="1"/>
</dbReference>
<keyword evidence="11" id="KW-1185">Reference proteome</keyword>
<name>A0A841GVR4_9BACT</name>
<evidence type="ECO:0000256" key="5">
    <source>
        <dbReference type="ARBA" id="ARBA00022755"/>
    </source>
</evidence>
<keyword evidence="3 8" id="KW-0436">Ligase</keyword>
<dbReference type="InterPro" id="IPR018236">
    <property type="entry name" value="SAICAR_synthetase_CS"/>
</dbReference>
<keyword evidence="6 8" id="KW-0067">ATP-binding</keyword>
<dbReference type="FunFam" id="3.30.470.20:FF:000015">
    <property type="entry name" value="Phosphoribosylaminoimidazole-succinocarboxamide synthase"/>
    <property type="match status" value="1"/>
</dbReference>
<evidence type="ECO:0000313" key="11">
    <source>
        <dbReference type="Proteomes" id="UP000582837"/>
    </source>
</evidence>
<dbReference type="GO" id="GO:0005524">
    <property type="term" value="F:ATP binding"/>
    <property type="evidence" value="ECO:0007669"/>
    <property type="project" value="UniProtKB-KW"/>
</dbReference>
<evidence type="ECO:0000256" key="1">
    <source>
        <dbReference type="ARBA" id="ARBA00004672"/>
    </source>
</evidence>
<comment type="catalytic activity">
    <reaction evidence="7 8">
        <text>5-amino-1-(5-phospho-D-ribosyl)imidazole-4-carboxylate + L-aspartate + ATP = (2S)-2-[5-amino-1-(5-phospho-beta-D-ribosyl)imidazole-4-carboxamido]succinate + ADP + phosphate + 2 H(+)</text>
        <dbReference type="Rhea" id="RHEA:22628"/>
        <dbReference type="ChEBI" id="CHEBI:15378"/>
        <dbReference type="ChEBI" id="CHEBI:29991"/>
        <dbReference type="ChEBI" id="CHEBI:30616"/>
        <dbReference type="ChEBI" id="CHEBI:43474"/>
        <dbReference type="ChEBI" id="CHEBI:58443"/>
        <dbReference type="ChEBI" id="CHEBI:77657"/>
        <dbReference type="ChEBI" id="CHEBI:456216"/>
        <dbReference type="EC" id="6.3.2.6"/>
    </reaction>
</comment>
<dbReference type="InterPro" id="IPR028923">
    <property type="entry name" value="SAICAR_synt/ADE2_N"/>
</dbReference>
<comment type="similarity">
    <text evidence="2 8">Belongs to the SAICAR synthetase family.</text>
</comment>
<dbReference type="CDD" id="cd01414">
    <property type="entry name" value="SAICAR_synt_Sc"/>
    <property type="match status" value="1"/>
</dbReference>
<dbReference type="EC" id="6.3.2.6" evidence="8"/>
<gene>
    <name evidence="8" type="primary">purC</name>
    <name evidence="10" type="ORF">HNQ61_001515</name>
</gene>
<evidence type="ECO:0000259" key="9">
    <source>
        <dbReference type="Pfam" id="PF01259"/>
    </source>
</evidence>
<evidence type="ECO:0000256" key="3">
    <source>
        <dbReference type="ARBA" id="ARBA00022598"/>
    </source>
</evidence>
<evidence type="ECO:0000256" key="8">
    <source>
        <dbReference type="HAMAP-Rule" id="MF_00137"/>
    </source>
</evidence>
<dbReference type="AlphaFoldDB" id="A0A841GVR4"/>
<evidence type="ECO:0000256" key="7">
    <source>
        <dbReference type="ARBA" id="ARBA00048475"/>
    </source>
</evidence>
<sequence length="298" mass="33033">MRGKVRDVYDLGDALLMVATDRVSAFDVVMPDPVPRKGEVLTLISAWWFARTAGLVPNHVLSIDPDAIAARYPALAPHRESWARRSMLVRRLTPFPVECVVRGYLSGSAWKEYRETGTLAGEPLPAGLRESDRLDPPVFSPATKAETGHDENIPLSRMAEIVGAEQADRLREASLALYARGRDVAAEAGIIIADTKFEFGTDTDGSIRVMDEVLTPDSSRFWPADRYEPGRGQPSLDKQPLRDWLEELERAGAWNKSPPGPALPPEVVAETSRRYQDAFRRITGVALDDFPLTDPDRT</sequence>
<dbReference type="Proteomes" id="UP000582837">
    <property type="component" value="Unassembled WGS sequence"/>
</dbReference>
<dbReference type="PANTHER" id="PTHR43700">
    <property type="entry name" value="PHOSPHORIBOSYLAMINOIMIDAZOLE-SUCCINOCARBOXAMIDE SYNTHASE"/>
    <property type="match status" value="1"/>
</dbReference>
<keyword evidence="4 8" id="KW-0547">Nucleotide-binding</keyword>
<dbReference type="Gene3D" id="3.30.200.20">
    <property type="entry name" value="Phosphorylase Kinase, domain 1"/>
    <property type="match status" value="1"/>
</dbReference>
<dbReference type="HAMAP" id="MF_00137">
    <property type="entry name" value="SAICAR_synth"/>
    <property type="match status" value="1"/>
</dbReference>
<comment type="caution">
    <text evidence="10">The sequence shown here is derived from an EMBL/GenBank/DDBJ whole genome shotgun (WGS) entry which is preliminary data.</text>
</comment>